<dbReference type="SMART" id="SM00342">
    <property type="entry name" value="HTH_ARAC"/>
    <property type="match status" value="1"/>
</dbReference>
<dbReference type="PRINTS" id="PR00032">
    <property type="entry name" value="HTHARAC"/>
</dbReference>
<protein>
    <submittedName>
        <fullName evidence="5">Helix-turn-helix protein</fullName>
    </submittedName>
</protein>
<evidence type="ECO:0000313" key="5">
    <source>
        <dbReference type="EMBL" id="RXG11939.1"/>
    </source>
</evidence>
<keyword evidence="3" id="KW-0804">Transcription</keyword>
<keyword evidence="6" id="KW-1185">Reference proteome</keyword>
<feature type="domain" description="HTH araC/xylS-type" evidence="4">
    <location>
        <begin position="189"/>
        <end position="287"/>
    </location>
</feature>
<keyword evidence="2" id="KW-0238">DNA-binding</keyword>
<dbReference type="PROSITE" id="PS01124">
    <property type="entry name" value="HTH_ARAC_FAMILY_2"/>
    <property type="match status" value="1"/>
</dbReference>
<dbReference type="PANTHER" id="PTHR43280">
    <property type="entry name" value="ARAC-FAMILY TRANSCRIPTIONAL REGULATOR"/>
    <property type="match status" value="1"/>
</dbReference>
<dbReference type="InterPro" id="IPR018062">
    <property type="entry name" value="HTH_AraC-typ_CS"/>
</dbReference>
<evidence type="ECO:0000259" key="4">
    <source>
        <dbReference type="PROSITE" id="PS01124"/>
    </source>
</evidence>
<organism evidence="5 6">
    <name type="scientific">Leeuwenhoekiella aestuarii</name>
    <dbReference type="NCBI Taxonomy" id="2249426"/>
    <lineage>
        <taxon>Bacteria</taxon>
        <taxon>Pseudomonadati</taxon>
        <taxon>Bacteroidota</taxon>
        <taxon>Flavobacteriia</taxon>
        <taxon>Flavobacteriales</taxon>
        <taxon>Flavobacteriaceae</taxon>
        <taxon>Leeuwenhoekiella</taxon>
    </lineage>
</organism>
<evidence type="ECO:0000256" key="3">
    <source>
        <dbReference type="ARBA" id="ARBA00023163"/>
    </source>
</evidence>
<keyword evidence="1" id="KW-0805">Transcription regulation</keyword>
<dbReference type="Proteomes" id="UP000289821">
    <property type="component" value="Unassembled WGS sequence"/>
</dbReference>
<dbReference type="GO" id="GO:0043565">
    <property type="term" value="F:sequence-specific DNA binding"/>
    <property type="evidence" value="ECO:0007669"/>
    <property type="project" value="InterPro"/>
</dbReference>
<dbReference type="Gene3D" id="1.10.10.60">
    <property type="entry name" value="Homeodomain-like"/>
    <property type="match status" value="2"/>
</dbReference>
<dbReference type="InterPro" id="IPR020449">
    <property type="entry name" value="Tscrpt_reg_AraC-type_HTH"/>
</dbReference>
<dbReference type="PROSITE" id="PS00041">
    <property type="entry name" value="HTH_ARAC_FAMILY_1"/>
    <property type="match status" value="1"/>
</dbReference>
<dbReference type="SUPFAM" id="SSF46689">
    <property type="entry name" value="Homeodomain-like"/>
    <property type="match status" value="2"/>
</dbReference>
<dbReference type="RefSeq" id="WP_236638928.1">
    <property type="nucleotide sequence ID" value="NZ_QOVI01000008.1"/>
</dbReference>
<dbReference type="InterPro" id="IPR009057">
    <property type="entry name" value="Homeodomain-like_sf"/>
</dbReference>
<name>A0A4V1KNT2_9FLAO</name>
<dbReference type="SUPFAM" id="SSF51215">
    <property type="entry name" value="Regulatory protein AraC"/>
    <property type="match status" value="1"/>
</dbReference>
<comment type="caution">
    <text evidence="5">The sequence shown here is derived from an EMBL/GenBank/DDBJ whole genome shotgun (WGS) entry which is preliminary data.</text>
</comment>
<proteinExistence type="predicted"/>
<sequence>MNRNHFPVSFSMLNVDHVLLDDRWNYESIISPYYRIYYIDDGEGKLSSPSKQLILRPGYLYLIPSFTLCDLHCDQYLSQYFVQFFEELHSGISLFENYRNIMELKASALDIELFKKLVKINPGRGLNRSDNPEVYEKEAFYKEYQDLNRKMKTSVQFESQGVLLILMSRFIESARFQHEENRNIPSVILSAINYIQLHLDKALTVLELADNANQNRDYFSRQFLEHTGLRPLAYIHEKRIERAQYLMVTTHKTLHDIALETGFNNLPHFIKIFKKHLNITPGAYRKQSLQIN</sequence>
<dbReference type="EMBL" id="QOVI01000008">
    <property type="protein sequence ID" value="RXG11939.1"/>
    <property type="molecule type" value="Genomic_DNA"/>
</dbReference>
<dbReference type="GO" id="GO:0003700">
    <property type="term" value="F:DNA-binding transcription factor activity"/>
    <property type="evidence" value="ECO:0007669"/>
    <property type="project" value="InterPro"/>
</dbReference>
<dbReference type="InterPro" id="IPR037923">
    <property type="entry name" value="HTH-like"/>
</dbReference>
<gene>
    <name evidence="5" type="ORF">DSM04_10836</name>
</gene>
<dbReference type="InterPro" id="IPR018060">
    <property type="entry name" value="HTH_AraC"/>
</dbReference>
<evidence type="ECO:0000256" key="2">
    <source>
        <dbReference type="ARBA" id="ARBA00023125"/>
    </source>
</evidence>
<evidence type="ECO:0000256" key="1">
    <source>
        <dbReference type="ARBA" id="ARBA00023015"/>
    </source>
</evidence>
<dbReference type="Pfam" id="PF12833">
    <property type="entry name" value="HTH_18"/>
    <property type="match status" value="1"/>
</dbReference>
<dbReference type="AlphaFoldDB" id="A0A4V1KNT2"/>
<accession>A0A4V1KNT2</accession>
<dbReference type="PANTHER" id="PTHR43280:SF28">
    <property type="entry name" value="HTH-TYPE TRANSCRIPTIONAL ACTIVATOR RHAS"/>
    <property type="match status" value="1"/>
</dbReference>
<evidence type="ECO:0000313" key="6">
    <source>
        <dbReference type="Proteomes" id="UP000289821"/>
    </source>
</evidence>
<reference evidence="5 6" key="1">
    <citation type="submission" date="2018-07" db="EMBL/GenBank/DDBJ databases">
        <title>Leeuwenhoekiella genomics.</title>
        <authorList>
            <person name="Tahon G."/>
            <person name="Willems A."/>
        </authorList>
    </citation>
    <scope>NUCLEOTIDE SEQUENCE [LARGE SCALE GENOMIC DNA]</scope>
    <source>
        <strain evidence="5 6">R-50232</strain>
    </source>
</reference>